<reference evidence="12 13" key="1">
    <citation type="submission" date="2016-10" db="EMBL/GenBank/DDBJ databases">
        <authorList>
            <person name="de Groot N.N."/>
        </authorList>
    </citation>
    <scope>NUCLEOTIDE SEQUENCE [LARGE SCALE GENOMIC DNA]</scope>
    <source>
        <strain evidence="12 13">DSM 17890</strain>
    </source>
</reference>
<keyword evidence="5 11" id="KW-0963">Cytoplasm</keyword>
<dbReference type="GO" id="GO:0004636">
    <property type="term" value="F:phosphoribosyl-ATP diphosphatase activity"/>
    <property type="evidence" value="ECO:0007669"/>
    <property type="project" value="UniProtKB-UniRule"/>
</dbReference>
<evidence type="ECO:0000256" key="7">
    <source>
        <dbReference type="ARBA" id="ARBA00022741"/>
    </source>
</evidence>
<evidence type="ECO:0000256" key="1">
    <source>
        <dbReference type="ARBA" id="ARBA00001460"/>
    </source>
</evidence>
<name>A0A1H2XE20_9RHOB</name>
<evidence type="ECO:0000256" key="6">
    <source>
        <dbReference type="ARBA" id="ARBA00022605"/>
    </source>
</evidence>
<evidence type="ECO:0000256" key="5">
    <source>
        <dbReference type="ARBA" id="ARBA00022490"/>
    </source>
</evidence>
<evidence type="ECO:0000313" key="13">
    <source>
        <dbReference type="Proteomes" id="UP000199118"/>
    </source>
</evidence>
<dbReference type="NCBIfam" id="TIGR03188">
    <property type="entry name" value="histidine_hisI"/>
    <property type="match status" value="1"/>
</dbReference>
<dbReference type="GO" id="GO:0000105">
    <property type="term" value="P:L-histidine biosynthetic process"/>
    <property type="evidence" value="ECO:0007669"/>
    <property type="project" value="UniProtKB-UniRule"/>
</dbReference>
<evidence type="ECO:0000256" key="9">
    <source>
        <dbReference type="ARBA" id="ARBA00022840"/>
    </source>
</evidence>
<dbReference type="HAMAP" id="MF_01020">
    <property type="entry name" value="HisE"/>
    <property type="match status" value="1"/>
</dbReference>
<dbReference type="GO" id="GO:0005737">
    <property type="term" value="C:cytoplasm"/>
    <property type="evidence" value="ECO:0007669"/>
    <property type="project" value="UniProtKB-SubCell"/>
</dbReference>
<dbReference type="InterPro" id="IPR021130">
    <property type="entry name" value="PRib-ATP_PPHydrolase-like"/>
</dbReference>
<evidence type="ECO:0000256" key="2">
    <source>
        <dbReference type="ARBA" id="ARBA00004496"/>
    </source>
</evidence>
<comment type="subcellular location">
    <subcellularLocation>
        <location evidence="2 11">Cytoplasm</location>
    </subcellularLocation>
</comment>
<dbReference type="PANTHER" id="PTHR42945">
    <property type="entry name" value="HISTIDINE BIOSYNTHESIS BIFUNCTIONAL PROTEIN"/>
    <property type="match status" value="1"/>
</dbReference>
<evidence type="ECO:0000313" key="12">
    <source>
        <dbReference type="EMBL" id="SDW90968.1"/>
    </source>
</evidence>
<dbReference type="UniPathway" id="UPA00031">
    <property type="reaction ID" value="UER00007"/>
</dbReference>
<keyword evidence="10 11" id="KW-0368">Histidine biosynthesis</keyword>
<evidence type="ECO:0000256" key="10">
    <source>
        <dbReference type="ARBA" id="ARBA00023102"/>
    </source>
</evidence>
<dbReference type="EMBL" id="FNMZ01000002">
    <property type="protein sequence ID" value="SDW90968.1"/>
    <property type="molecule type" value="Genomic_DNA"/>
</dbReference>
<dbReference type="AlphaFoldDB" id="A0A1H2XE20"/>
<organism evidence="12 13">
    <name type="scientific">Albimonas donghaensis</name>
    <dbReference type="NCBI Taxonomy" id="356660"/>
    <lineage>
        <taxon>Bacteria</taxon>
        <taxon>Pseudomonadati</taxon>
        <taxon>Pseudomonadota</taxon>
        <taxon>Alphaproteobacteria</taxon>
        <taxon>Rhodobacterales</taxon>
        <taxon>Paracoccaceae</taxon>
        <taxon>Albimonas</taxon>
    </lineage>
</organism>
<dbReference type="InterPro" id="IPR008179">
    <property type="entry name" value="HisE"/>
</dbReference>
<evidence type="ECO:0000256" key="3">
    <source>
        <dbReference type="ARBA" id="ARBA00005204"/>
    </source>
</evidence>
<keyword evidence="6 11" id="KW-0028">Amino-acid biosynthesis</keyword>
<comment type="catalytic activity">
    <reaction evidence="1 11">
        <text>1-(5-phospho-beta-D-ribosyl)-ATP + H2O = 1-(5-phospho-beta-D-ribosyl)-5'-AMP + diphosphate + H(+)</text>
        <dbReference type="Rhea" id="RHEA:22828"/>
        <dbReference type="ChEBI" id="CHEBI:15377"/>
        <dbReference type="ChEBI" id="CHEBI:15378"/>
        <dbReference type="ChEBI" id="CHEBI:33019"/>
        <dbReference type="ChEBI" id="CHEBI:59457"/>
        <dbReference type="ChEBI" id="CHEBI:73183"/>
        <dbReference type="EC" id="3.6.1.31"/>
    </reaction>
</comment>
<dbReference type="NCBIfam" id="NF001613">
    <property type="entry name" value="PRK00400.1-5"/>
    <property type="match status" value="1"/>
</dbReference>
<gene>
    <name evidence="11" type="primary">hisE</name>
    <name evidence="12" type="ORF">SAMN05444336_102700</name>
</gene>
<dbReference type="STRING" id="356660.SAMN05444336_102700"/>
<accession>A0A1H2XE20</accession>
<comment type="similarity">
    <text evidence="4 11">Belongs to the PRA-PH family.</text>
</comment>
<protein>
    <recommendedName>
        <fullName evidence="11">Phosphoribosyl-ATP pyrophosphatase</fullName>
        <shortName evidence="11">PRA-PH</shortName>
        <ecNumber evidence="11">3.6.1.31</ecNumber>
    </recommendedName>
</protein>
<evidence type="ECO:0000256" key="8">
    <source>
        <dbReference type="ARBA" id="ARBA00022801"/>
    </source>
</evidence>
<dbReference type="Proteomes" id="UP000199118">
    <property type="component" value="Unassembled WGS sequence"/>
</dbReference>
<dbReference type="EC" id="3.6.1.31" evidence="11"/>
<dbReference type="Pfam" id="PF01503">
    <property type="entry name" value="PRA-PH"/>
    <property type="match status" value="1"/>
</dbReference>
<keyword evidence="9 11" id="KW-0067">ATP-binding</keyword>
<comment type="pathway">
    <text evidence="3 11">Amino-acid biosynthesis; L-histidine biosynthesis; L-histidine from 5-phospho-alpha-D-ribose 1-diphosphate: step 2/9.</text>
</comment>
<proteinExistence type="inferred from homology"/>
<dbReference type="NCBIfam" id="NF001611">
    <property type="entry name" value="PRK00400.1-3"/>
    <property type="match status" value="1"/>
</dbReference>
<evidence type="ECO:0000256" key="11">
    <source>
        <dbReference type="HAMAP-Rule" id="MF_01020"/>
    </source>
</evidence>
<dbReference type="CDD" id="cd11534">
    <property type="entry name" value="NTP-PPase_HisIE_like"/>
    <property type="match status" value="1"/>
</dbReference>
<keyword evidence="8 11" id="KW-0378">Hydrolase</keyword>
<keyword evidence="7 11" id="KW-0547">Nucleotide-binding</keyword>
<dbReference type="PANTHER" id="PTHR42945:SF9">
    <property type="entry name" value="HISTIDINE BIOSYNTHESIS BIFUNCTIONAL PROTEIN HISIE"/>
    <property type="match status" value="1"/>
</dbReference>
<dbReference type="SUPFAM" id="SSF101386">
    <property type="entry name" value="all-alpha NTP pyrophosphatases"/>
    <property type="match status" value="1"/>
</dbReference>
<keyword evidence="13" id="KW-1185">Reference proteome</keyword>
<dbReference type="GO" id="GO:0005524">
    <property type="term" value="F:ATP binding"/>
    <property type="evidence" value="ECO:0007669"/>
    <property type="project" value="UniProtKB-KW"/>
</dbReference>
<sequence length="123" mass="12899">MPTKTAPTPAGAAVADTDLAVIARLDAAIRARRGADPDSSHTARLFAKGPLKCAQKFGEEAVEAVIAASVDDREELKLESADALYHLMVMLASRGLSLADVARVLEAREGVSGIAEKASRKKT</sequence>
<dbReference type="Gene3D" id="1.10.287.1080">
    <property type="entry name" value="MazG-like"/>
    <property type="match status" value="1"/>
</dbReference>
<evidence type="ECO:0000256" key="4">
    <source>
        <dbReference type="ARBA" id="ARBA00009392"/>
    </source>
</evidence>